<dbReference type="Pfam" id="PF10988">
    <property type="entry name" value="DUF2807"/>
    <property type="match status" value="1"/>
</dbReference>
<dbReference type="AlphaFoldDB" id="A0A3G9GCB6"/>
<feature type="chain" id="PRO_5018058888" description="Putative auto-transporter adhesin head GIN domain-containing protein" evidence="1">
    <location>
        <begin position="25"/>
        <end position="280"/>
    </location>
</feature>
<gene>
    <name evidence="3" type="ORF">EM6_2962</name>
</gene>
<evidence type="ECO:0000313" key="3">
    <source>
        <dbReference type="EMBL" id="BBF82329.1"/>
    </source>
</evidence>
<protein>
    <recommendedName>
        <fullName evidence="2">Putative auto-transporter adhesin head GIN domain-containing protein</fullName>
    </recommendedName>
</protein>
<reference evidence="4" key="2">
    <citation type="journal article" date="2017" name="Plant Physiol. Biochem.">
        <title>Differential oxidative and antioxidative response of duckweed Lemna minor toward plant growth promoting/inhibiting bacteria.</title>
        <authorList>
            <person name="Ishizawa H."/>
            <person name="Kuroda M."/>
            <person name="Morikawa M."/>
            <person name="Ike M."/>
        </authorList>
    </citation>
    <scope>NUCLEOTIDE SEQUENCE [LARGE SCALE GENOMIC DNA]</scope>
    <source>
        <strain evidence="4">M6</strain>
    </source>
</reference>
<accession>A0A3G9GCB6</accession>
<feature type="signal peptide" evidence="1">
    <location>
        <begin position="1"/>
        <end position="24"/>
    </location>
</feature>
<sequence length="280" mass="27908">MGTGIKAGVFVAIATMAAAAGAQAATQVELKNMAARVIVTPENRADVKLTVTYGKADLPKIMVSTKGDKLVASGQLRKRSYGCAGNQTVRIDGKGQIAVADLPVVYLRVPMDAKVASEGAVSGRIGASKSLEFALGGCGDWTVDTVQGKAELNIGGSGSIRAANVGDAEVAVGGSGDIYLGRIKSLSGAIGGSGSINVAEVAGPVEIAIGGSGDVRIDKGTAPKVDVSIAGSGNVRFGGEAVDVDVSIVGAGDVSVRKVTGHVSRSVMGSGKVRIGEGSR</sequence>
<feature type="domain" description="Putative auto-transporter adhesin head GIN" evidence="2">
    <location>
        <begin position="205"/>
        <end position="275"/>
    </location>
</feature>
<proteinExistence type="predicted"/>
<evidence type="ECO:0000259" key="2">
    <source>
        <dbReference type="Pfam" id="PF10988"/>
    </source>
</evidence>
<dbReference type="Gene3D" id="2.160.20.120">
    <property type="match status" value="2"/>
</dbReference>
<dbReference type="OrthoDB" id="7184708at2"/>
<dbReference type="RefSeq" id="WP_126423918.1">
    <property type="nucleotide sequence ID" value="NZ_AP018828.1"/>
</dbReference>
<evidence type="ECO:0000313" key="4">
    <source>
        <dbReference type="Proteomes" id="UP000278756"/>
    </source>
</evidence>
<name>A0A3G9GCB6_9CAUL</name>
<dbReference type="EMBL" id="AP018828">
    <property type="protein sequence ID" value="BBF82329.1"/>
    <property type="molecule type" value="Genomic_DNA"/>
</dbReference>
<dbReference type="InterPro" id="IPR021255">
    <property type="entry name" value="DUF2807"/>
</dbReference>
<organism evidence="3 4">
    <name type="scientific">Asticcacaulis excentricus</name>
    <dbReference type="NCBI Taxonomy" id="78587"/>
    <lineage>
        <taxon>Bacteria</taxon>
        <taxon>Pseudomonadati</taxon>
        <taxon>Pseudomonadota</taxon>
        <taxon>Alphaproteobacteria</taxon>
        <taxon>Caulobacterales</taxon>
        <taxon>Caulobacteraceae</taxon>
        <taxon>Asticcacaulis</taxon>
    </lineage>
</organism>
<keyword evidence="1" id="KW-0732">Signal</keyword>
<dbReference type="Proteomes" id="UP000278756">
    <property type="component" value="Chromosome 2"/>
</dbReference>
<reference evidence="4" key="1">
    <citation type="journal article" date="2017" name="Biotechnol. Biofuels">
        <title>Evaluation of environmental bacterial communities as a factor affecting the growth of duckweed Lemna minor.</title>
        <authorList>
            <person name="Ishizawa H."/>
            <person name="Kuroda M."/>
            <person name="Morikawa M."/>
            <person name="Ike M."/>
        </authorList>
    </citation>
    <scope>NUCLEOTIDE SEQUENCE [LARGE SCALE GENOMIC DNA]</scope>
    <source>
        <strain evidence="4">M6</strain>
    </source>
</reference>
<evidence type="ECO:0000256" key="1">
    <source>
        <dbReference type="SAM" id="SignalP"/>
    </source>
</evidence>